<dbReference type="Proteomes" id="UP000214365">
    <property type="component" value="Unassembled WGS sequence"/>
</dbReference>
<name>A0A225AI98_TALAT</name>
<keyword evidence="1" id="KW-1133">Transmembrane helix</keyword>
<dbReference type="OrthoDB" id="1669814at2759"/>
<feature type="transmembrane region" description="Helical" evidence="1">
    <location>
        <begin position="118"/>
        <end position="135"/>
    </location>
</feature>
<keyword evidence="2" id="KW-0732">Signal</keyword>
<gene>
    <name evidence="3" type="ORF">UA08_06760</name>
</gene>
<dbReference type="STRING" id="1441469.A0A225AI98"/>
<evidence type="ECO:0000256" key="2">
    <source>
        <dbReference type="SAM" id="SignalP"/>
    </source>
</evidence>
<accession>A0A225AI98</accession>
<dbReference type="EMBL" id="LFMY01000010">
    <property type="protein sequence ID" value="OKL57954.1"/>
    <property type="molecule type" value="Genomic_DNA"/>
</dbReference>
<keyword evidence="4" id="KW-1185">Reference proteome</keyword>
<organism evidence="3 4">
    <name type="scientific">Talaromyces atroroseus</name>
    <dbReference type="NCBI Taxonomy" id="1441469"/>
    <lineage>
        <taxon>Eukaryota</taxon>
        <taxon>Fungi</taxon>
        <taxon>Dikarya</taxon>
        <taxon>Ascomycota</taxon>
        <taxon>Pezizomycotina</taxon>
        <taxon>Eurotiomycetes</taxon>
        <taxon>Eurotiomycetidae</taxon>
        <taxon>Eurotiales</taxon>
        <taxon>Trichocomaceae</taxon>
        <taxon>Talaromyces</taxon>
        <taxon>Talaromyces sect. Trachyspermi</taxon>
    </lineage>
</organism>
<feature type="chain" id="PRO_5013188987" evidence="2">
    <location>
        <begin position="24"/>
        <end position="344"/>
    </location>
</feature>
<feature type="transmembrane region" description="Helical" evidence="1">
    <location>
        <begin position="47"/>
        <end position="66"/>
    </location>
</feature>
<keyword evidence="1" id="KW-0812">Transmembrane</keyword>
<evidence type="ECO:0000256" key="1">
    <source>
        <dbReference type="SAM" id="Phobius"/>
    </source>
</evidence>
<keyword evidence="1" id="KW-0472">Membrane</keyword>
<dbReference type="RefSeq" id="XP_020118075.1">
    <property type="nucleotide sequence ID" value="XM_020269072.1"/>
</dbReference>
<comment type="caution">
    <text evidence="3">The sequence shown here is derived from an EMBL/GenBank/DDBJ whole genome shotgun (WGS) entry which is preliminary data.</text>
</comment>
<proteinExistence type="predicted"/>
<evidence type="ECO:0000313" key="4">
    <source>
        <dbReference type="Proteomes" id="UP000214365"/>
    </source>
</evidence>
<feature type="transmembrane region" description="Helical" evidence="1">
    <location>
        <begin position="316"/>
        <end position="336"/>
    </location>
</feature>
<dbReference type="GeneID" id="31006515"/>
<evidence type="ECO:0000313" key="3">
    <source>
        <dbReference type="EMBL" id="OKL57954.1"/>
    </source>
</evidence>
<feature type="transmembrane region" description="Helical" evidence="1">
    <location>
        <begin position="225"/>
        <end position="246"/>
    </location>
</feature>
<sequence>MELHSLLPIFSAIGFYLLWIVMAQNGTIDALDSVRKTGIYPNGRPLKTSYVGIPLLDGAISTLIAFTDALTGGNDPATRLVMIDVVSTLQSGGLWVIIESIRNGAGPVGVVLSSVWPLLWNGFGAGFILPIYYYLNLKGPDINKPLRLNYAKTLTVTSVLALFLPSFIVLPPFQVTRSAQDNQTFAALFQITPTIAAVFQTILASLTSPKAASGQYAAKVPVRRAYFFSGLFSAAAHIYAVLTAMYSTDPAVTWSRVYVPSPSDVVADSEWTVLEGALLFIKYDWIIINVSSALWLYLSLKPYLNMKTAFDKGSTSLLIVLSTLIVGPGATVSWGLRLRENWIR</sequence>
<dbReference type="AlphaFoldDB" id="A0A225AI98"/>
<feature type="transmembrane region" description="Helical" evidence="1">
    <location>
        <begin position="185"/>
        <end position="204"/>
    </location>
</feature>
<reference evidence="3 4" key="1">
    <citation type="submission" date="2015-06" db="EMBL/GenBank/DDBJ databases">
        <title>Talaromyces atroroseus IBT 11181 draft genome.</title>
        <authorList>
            <person name="Rasmussen K.B."/>
            <person name="Rasmussen S."/>
            <person name="Petersen B."/>
            <person name="Sicheritz-Ponten T."/>
            <person name="Mortensen U.H."/>
            <person name="Thrane U."/>
        </authorList>
    </citation>
    <scope>NUCLEOTIDE SEQUENCE [LARGE SCALE GENOMIC DNA]</scope>
    <source>
        <strain evidence="3 4">IBT 11181</strain>
    </source>
</reference>
<feature type="signal peptide" evidence="2">
    <location>
        <begin position="1"/>
        <end position="23"/>
    </location>
</feature>
<feature type="transmembrane region" description="Helical" evidence="1">
    <location>
        <begin position="156"/>
        <end position="173"/>
    </location>
</feature>
<protein>
    <submittedName>
        <fullName evidence="3">Uncharacterized protein</fullName>
    </submittedName>
</protein>